<evidence type="ECO:0000256" key="4">
    <source>
        <dbReference type="ARBA" id="ARBA00022989"/>
    </source>
</evidence>
<keyword evidence="5 6" id="KW-0472">Membrane</keyword>
<feature type="transmembrane region" description="Helical" evidence="6">
    <location>
        <begin position="254"/>
        <end position="271"/>
    </location>
</feature>
<dbReference type="PANTHER" id="PTHR21716:SF68">
    <property type="entry name" value="TRANSPORT PROTEIN YTVI-RELATED"/>
    <property type="match status" value="1"/>
</dbReference>
<dbReference type="InterPro" id="IPR002549">
    <property type="entry name" value="AI-2E-like"/>
</dbReference>
<comment type="similarity">
    <text evidence="2">Belongs to the autoinducer-2 exporter (AI-2E) (TC 2.A.86) family.</text>
</comment>
<name>A0ABT6QXP3_9BACL</name>
<evidence type="ECO:0000313" key="7">
    <source>
        <dbReference type="EMBL" id="MDI3233461.1"/>
    </source>
</evidence>
<dbReference type="EMBL" id="JASBQV010000001">
    <property type="protein sequence ID" value="MDI3233461.1"/>
    <property type="molecule type" value="Genomic_DNA"/>
</dbReference>
<feature type="transmembrane region" description="Helical" evidence="6">
    <location>
        <begin position="226"/>
        <end position="248"/>
    </location>
</feature>
<proteinExistence type="inferred from homology"/>
<evidence type="ECO:0000256" key="3">
    <source>
        <dbReference type="ARBA" id="ARBA00022692"/>
    </source>
</evidence>
<dbReference type="Pfam" id="PF01594">
    <property type="entry name" value="AI-2E_transport"/>
    <property type="match status" value="1"/>
</dbReference>
<keyword evidence="4 6" id="KW-1133">Transmembrane helix</keyword>
<evidence type="ECO:0000256" key="5">
    <source>
        <dbReference type="ARBA" id="ARBA00023136"/>
    </source>
</evidence>
<feature type="transmembrane region" description="Helical" evidence="6">
    <location>
        <begin position="33"/>
        <end position="50"/>
    </location>
</feature>
<evidence type="ECO:0000256" key="1">
    <source>
        <dbReference type="ARBA" id="ARBA00004141"/>
    </source>
</evidence>
<organism evidence="7 8">
    <name type="scientific">Exiguobacterium antarcticum</name>
    <dbReference type="NCBI Taxonomy" id="132920"/>
    <lineage>
        <taxon>Bacteria</taxon>
        <taxon>Bacillati</taxon>
        <taxon>Bacillota</taxon>
        <taxon>Bacilli</taxon>
        <taxon>Bacillales</taxon>
        <taxon>Bacillales Family XII. Incertae Sedis</taxon>
        <taxon>Exiguobacterium</taxon>
    </lineage>
</organism>
<dbReference type="Proteomes" id="UP001243286">
    <property type="component" value="Unassembled WGS sequence"/>
</dbReference>
<evidence type="ECO:0000256" key="6">
    <source>
        <dbReference type="SAM" id="Phobius"/>
    </source>
</evidence>
<evidence type="ECO:0000313" key="8">
    <source>
        <dbReference type="Proteomes" id="UP001243286"/>
    </source>
</evidence>
<sequence length="374" mass="41776">MSTERLWQLARFLGVIVAVFLIGWLIIRLSSFMYPFVFAFLLALFSRPLVDFFQKRLRINRGWGAFLSIILMSGLLIGSLVLIIMQLIRGLVFVANQLPAQIQELSLYFQKLYNEKLAPIWNDASEALRSLEPSQQNTVQNSIQSLGSSLASAIGEGSKNIAGMLQTILATLPSIALILVIVLLAWFFISKDWHKYEIRLKQYEMLPWFARAESVMTSLRSALFGYIKAQLTLITITFFIVLVGLLIIGVEHPFAIAFIAAFFDILPYLGTGSVFLPWIAYSMITGDTGLAIGLAILYGLVILQRNIMEPKIVGDNIGIQPITALIALFVGIQFFGVFGLILGPLVAVILKALHNARIFHYLWAFIKGSPTPFR</sequence>
<comment type="caution">
    <text evidence="7">The sequence shown here is derived from an EMBL/GenBank/DDBJ whole genome shotgun (WGS) entry which is preliminary data.</text>
</comment>
<dbReference type="NCBIfam" id="TIGR02872">
    <property type="entry name" value="spore_ytvI"/>
    <property type="match status" value="1"/>
</dbReference>
<feature type="transmembrane region" description="Helical" evidence="6">
    <location>
        <begin position="168"/>
        <end position="189"/>
    </location>
</feature>
<keyword evidence="8" id="KW-1185">Reference proteome</keyword>
<protein>
    <submittedName>
        <fullName evidence="7">Sporulation integral membrane protein YtvI</fullName>
    </submittedName>
</protein>
<accession>A0ABT6QXP3</accession>
<feature type="transmembrane region" description="Helical" evidence="6">
    <location>
        <begin position="322"/>
        <end position="350"/>
    </location>
</feature>
<feature type="transmembrane region" description="Helical" evidence="6">
    <location>
        <begin position="62"/>
        <end position="88"/>
    </location>
</feature>
<gene>
    <name evidence="7" type="primary">ytvI</name>
    <name evidence="7" type="ORF">QK289_00465</name>
</gene>
<dbReference type="PANTHER" id="PTHR21716">
    <property type="entry name" value="TRANSMEMBRANE PROTEIN"/>
    <property type="match status" value="1"/>
</dbReference>
<comment type="subcellular location">
    <subcellularLocation>
        <location evidence="1">Membrane</location>
        <topology evidence="1">Multi-pass membrane protein</topology>
    </subcellularLocation>
</comment>
<dbReference type="RefSeq" id="WP_014971082.1">
    <property type="nucleotide sequence ID" value="NZ_JASBQV010000001.1"/>
</dbReference>
<feature type="transmembrane region" description="Helical" evidence="6">
    <location>
        <begin position="9"/>
        <end position="27"/>
    </location>
</feature>
<feature type="transmembrane region" description="Helical" evidence="6">
    <location>
        <begin position="278"/>
        <end position="302"/>
    </location>
</feature>
<dbReference type="InterPro" id="IPR014227">
    <property type="entry name" value="YtvI-like"/>
</dbReference>
<reference evidence="7 8" key="1">
    <citation type="submission" date="2023-04" db="EMBL/GenBank/DDBJ databases">
        <title>Antarctic isolates genomes.</title>
        <authorList>
            <person name="Dimov S.G."/>
        </authorList>
    </citation>
    <scope>NUCLEOTIDE SEQUENCE [LARGE SCALE GENOMIC DNA]</scope>
    <source>
        <strain evidence="7 8">AL19</strain>
    </source>
</reference>
<keyword evidence="3 6" id="KW-0812">Transmembrane</keyword>
<evidence type="ECO:0000256" key="2">
    <source>
        <dbReference type="ARBA" id="ARBA00009773"/>
    </source>
</evidence>